<evidence type="ECO:0000256" key="1">
    <source>
        <dbReference type="SAM" id="Phobius"/>
    </source>
</evidence>
<keyword evidence="1" id="KW-1133">Transmembrane helix</keyword>
<dbReference type="Proteomes" id="UP000501891">
    <property type="component" value="Chromosome"/>
</dbReference>
<proteinExistence type="predicted"/>
<keyword evidence="1" id="KW-0812">Transmembrane</keyword>
<accession>A0A858R486</accession>
<protein>
    <submittedName>
        <fullName evidence="2">Uncharacterized protein</fullName>
    </submittedName>
</protein>
<dbReference type="EMBL" id="CP051775">
    <property type="protein sequence ID" value="QJE72204.1"/>
    <property type="molecule type" value="Genomic_DNA"/>
</dbReference>
<sequence length="115" mass="12582">MARAGVSEEDQLFESMAMAFCETFTLAGLWKPWVSRRRPLREGFALGGFKERSVRMVALLLMFCGMAQAITAAAGLYGLLAWAAAEQNLFAFSAAAVASLMALVMAVRWQLQTEP</sequence>
<evidence type="ECO:0000313" key="2">
    <source>
        <dbReference type="EMBL" id="QJE72204.1"/>
    </source>
</evidence>
<evidence type="ECO:0000313" key="3">
    <source>
        <dbReference type="Proteomes" id="UP000501891"/>
    </source>
</evidence>
<reference evidence="2" key="1">
    <citation type="submission" date="2020-04" db="EMBL/GenBank/DDBJ databases">
        <title>A desert anoxygenic phototrophic bacterium fixes CO2 using RubisCO under aerobic conditions.</title>
        <authorList>
            <person name="Tang K."/>
        </authorList>
    </citation>
    <scope>NUCLEOTIDE SEQUENCE [LARGE SCALE GENOMIC DNA]</scope>
    <source>
        <strain evidence="2">MIMtkB3</strain>
    </source>
</reference>
<name>A0A858R486_9PROT</name>
<feature type="transmembrane region" description="Helical" evidence="1">
    <location>
        <begin position="57"/>
        <end position="83"/>
    </location>
</feature>
<dbReference type="KEGG" id="acru:HHL28_03005"/>
<keyword evidence="1" id="KW-0472">Membrane</keyword>
<dbReference type="AlphaFoldDB" id="A0A858R486"/>
<keyword evidence="3" id="KW-1185">Reference proteome</keyword>
<feature type="transmembrane region" description="Helical" evidence="1">
    <location>
        <begin position="89"/>
        <end position="109"/>
    </location>
</feature>
<gene>
    <name evidence="2" type="ORF">HHL28_03005</name>
</gene>
<organism evidence="2 3">
    <name type="scientific">Aerophototrophica crusticola</name>
    <dbReference type="NCBI Taxonomy" id="1709002"/>
    <lineage>
        <taxon>Bacteria</taxon>
        <taxon>Pseudomonadati</taxon>
        <taxon>Pseudomonadota</taxon>
        <taxon>Alphaproteobacteria</taxon>
        <taxon>Rhodospirillales</taxon>
        <taxon>Rhodospirillaceae</taxon>
        <taxon>Aerophototrophica</taxon>
    </lineage>
</organism>